<organism evidence="2 3">
    <name type="scientific">Paenibacillus mangrovi</name>
    <dbReference type="NCBI Taxonomy" id="2931978"/>
    <lineage>
        <taxon>Bacteria</taxon>
        <taxon>Bacillati</taxon>
        <taxon>Bacillota</taxon>
        <taxon>Bacilli</taxon>
        <taxon>Bacillales</taxon>
        <taxon>Paenibacillaceae</taxon>
        <taxon>Paenibacillus</taxon>
    </lineage>
</organism>
<dbReference type="EMBL" id="JALIRP010000003">
    <property type="protein sequence ID" value="MCJ8012148.1"/>
    <property type="molecule type" value="Genomic_DNA"/>
</dbReference>
<evidence type="ECO:0000313" key="2">
    <source>
        <dbReference type="EMBL" id="MCJ8012148.1"/>
    </source>
</evidence>
<dbReference type="RefSeq" id="WP_244724792.1">
    <property type="nucleotide sequence ID" value="NZ_JALIRP010000003.1"/>
</dbReference>
<evidence type="ECO:0000313" key="3">
    <source>
        <dbReference type="Proteomes" id="UP001139347"/>
    </source>
</evidence>
<evidence type="ECO:0000256" key="1">
    <source>
        <dbReference type="SAM" id="Phobius"/>
    </source>
</evidence>
<accession>A0A9X1WR57</accession>
<keyword evidence="1" id="KW-0812">Transmembrane</keyword>
<keyword evidence="3" id="KW-1185">Reference proteome</keyword>
<sequence>MTETPQENGRIEELRRKHSELWNEISVMNEDEAEHLLNSFSSQIKREHINKHSLKELSQELGLNDTVRSPWFYVSVIIGLCIPVLLYAAFIYISLLLE</sequence>
<dbReference type="AlphaFoldDB" id="A0A9X1WR57"/>
<reference evidence="2" key="1">
    <citation type="submission" date="2022-04" db="EMBL/GenBank/DDBJ databases">
        <title>Paenibacillus mangrovi sp. nov., a novel endophytic bacterium isolated from bark of Kandelia candel.</title>
        <authorList>
            <person name="Tuo L."/>
        </authorList>
    </citation>
    <scope>NUCLEOTIDE SEQUENCE</scope>
    <source>
        <strain evidence="2">KQZ6P-2</strain>
    </source>
</reference>
<protein>
    <submittedName>
        <fullName evidence="2">Uncharacterized protein</fullName>
    </submittedName>
</protein>
<keyword evidence="1" id="KW-1133">Transmembrane helix</keyword>
<keyword evidence="1" id="KW-0472">Membrane</keyword>
<feature type="transmembrane region" description="Helical" evidence="1">
    <location>
        <begin position="71"/>
        <end position="97"/>
    </location>
</feature>
<comment type="caution">
    <text evidence="2">The sequence shown here is derived from an EMBL/GenBank/DDBJ whole genome shotgun (WGS) entry which is preliminary data.</text>
</comment>
<dbReference type="Proteomes" id="UP001139347">
    <property type="component" value="Unassembled WGS sequence"/>
</dbReference>
<proteinExistence type="predicted"/>
<name>A0A9X1WR57_9BACL</name>
<gene>
    <name evidence="2" type="ORF">MUG84_10370</name>
</gene>